<accession>A0A8K1FGX4</accession>
<feature type="transmembrane region" description="Helical" evidence="2">
    <location>
        <begin position="126"/>
        <end position="145"/>
    </location>
</feature>
<evidence type="ECO:0000313" key="4">
    <source>
        <dbReference type="Proteomes" id="UP000794436"/>
    </source>
</evidence>
<proteinExistence type="inferred from homology"/>
<dbReference type="AlphaFoldDB" id="A0A8K1FGX4"/>
<evidence type="ECO:0000313" key="3">
    <source>
        <dbReference type="EMBL" id="TMW59162.1"/>
    </source>
</evidence>
<keyword evidence="2" id="KW-0812">Transmembrane</keyword>
<dbReference type="OrthoDB" id="2126698at2759"/>
<keyword evidence="2" id="KW-0472">Membrane</keyword>
<dbReference type="GO" id="GO:0016020">
    <property type="term" value="C:membrane"/>
    <property type="evidence" value="ECO:0007669"/>
    <property type="project" value="InterPro"/>
</dbReference>
<dbReference type="InterPro" id="IPR002528">
    <property type="entry name" value="MATE_fam"/>
</dbReference>
<organism evidence="3 4">
    <name type="scientific">Pythium oligandrum</name>
    <name type="common">Mycoparasitic fungus</name>
    <dbReference type="NCBI Taxonomy" id="41045"/>
    <lineage>
        <taxon>Eukaryota</taxon>
        <taxon>Sar</taxon>
        <taxon>Stramenopiles</taxon>
        <taxon>Oomycota</taxon>
        <taxon>Peronosporomycetes</taxon>
        <taxon>Pythiales</taxon>
        <taxon>Pythiaceae</taxon>
        <taxon>Pythium</taxon>
    </lineage>
</organism>
<dbReference type="GO" id="GO:0042910">
    <property type="term" value="F:xenobiotic transmembrane transporter activity"/>
    <property type="evidence" value="ECO:0007669"/>
    <property type="project" value="InterPro"/>
</dbReference>
<dbReference type="Proteomes" id="UP000794436">
    <property type="component" value="Unassembled WGS sequence"/>
</dbReference>
<sequence length="163" mass="17526">MLVGHIESPDTKLFLDAAVMSNLFTNISALSLALGAAIGLVVFLGHSDIPKLFVNDAETIANASTILIMWAPFEVFEGLNCVMQGVFRGAGMQNMAARTNGVAFYVLAVPFAYWLGFQVSWGVEGIWIGFGFGVAISAMSLVAVFSRWNWRALADAAQSRTAE</sequence>
<evidence type="ECO:0000256" key="2">
    <source>
        <dbReference type="SAM" id="Phobius"/>
    </source>
</evidence>
<name>A0A8K1FGX4_PYTOL</name>
<evidence type="ECO:0008006" key="5">
    <source>
        <dbReference type="Google" id="ProtNLM"/>
    </source>
</evidence>
<feature type="transmembrane region" description="Helical" evidence="2">
    <location>
        <begin position="23"/>
        <end position="44"/>
    </location>
</feature>
<dbReference type="EMBL" id="SPLM01000110">
    <property type="protein sequence ID" value="TMW59162.1"/>
    <property type="molecule type" value="Genomic_DNA"/>
</dbReference>
<comment type="caution">
    <text evidence="3">The sequence shown here is derived from an EMBL/GenBank/DDBJ whole genome shotgun (WGS) entry which is preliminary data.</text>
</comment>
<keyword evidence="2" id="KW-1133">Transmembrane helix</keyword>
<gene>
    <name evidence="3" type="ORF">Poli38472_007307</name>
</gene>
<protein>
    <recommendedName>
        <fullName evidence="5">Multidrug resistance protein NorM</fullName>
    </recommendedName>
</protein>
<dbReference type="Pfam" id="PF01554">
    <property type="entry name" value="MatE"/>
    <property type="match status" value="1"/>
</dbReference>
<dbReference type="PANTHER" id="PTHR11206">
    <property type="entry name" value="MULTIDRUG RESISTANCE PROTEIN"/>
    <property type="match status" value="1"/>
</dbReference>
<evidence type="ECO:0000256" key="1">
    <source>
        <dbReference type="ARBA" id="ARBA00010199"/>
    </source>
</evidence>
<dbReference type="GO" id="GO:0015297">
    <property type="term" value="F:antiporter activity"/>
    <property type="evidence" value="ECO:0007669"/>
    <property type="project" value="InterPro"/>
</dbReference>
<feature type="transmembrane region" description="Helical" evidence="2">
    <location>
        <begin position="102"/>
        <end position="120"/>
    </location>
</feature>
<keyword evidence="4" id="KW-1185">Reference proteome</keyword>
<comment type="similarity">
    <text evidence="1">Belongs to the multi antimicrobial extrusion (MATE) (TC 2.A.66.1) family.</text>
</comment>
<reference evidence="3" key="1">
    <citation type="submission" date="2019-03" db="EMBL/GenBank/DDBJ databases">
        <title>Long read genome sequence of the mycoparasitic Pythium oligandrum ATCC 38472 isolated from sugarbeet rhizosphere.</title>
        <authorList>
            <person name="Gaulin E."/>
        </authorList>
    </citation>
    <scope>NUCLEOTIDE SEQUENCE</scope>
    <source>
        <strain evidence="3">ATCC 38472_TT</strain>
    </source>
</reference>